<organism evidence="1 2">
    <name type="scientific">Dibothriocephalus latus</name>
    <name type="common">Fish tapeworm</name>
    <name type="synonym">Diphyllobothrium latum</name>
    <dbReference type="NCBI Taxonomy" id="60516"/>
    <lineage>
        <taxon>Eukaryota</taxon>
        <taxon>Metazoa</taxon>
        <taxon>Spiralia</taxon>
        <taxon>Lophotrochozoa</taxon>
        <taxon>Platyhelminthes</taxon>
        <taxon>Cestoda</taxon>
        <taxon>Eucestoda</taxon>
        <taxon>Diphyllobothriidea</taxon>
        <taxon>Diphyllobothriidae</taxon>
        <taxon>Dibothriocephalus</taxon>
    </lineage>
</organism>
<accession>A0A3P6TGL3</accession>
<evidence type="ECO:0000313" key="2">
    <source>
        <dbReference type="Proteomes" id="UP000281553"/>
    </source>
</evidence>
<name>A0A3P6TGL3_DIBLA</name>
<dbReference type="AlphaFoldDB" id="A0A3P6TGL3"/>
<dbReference type="OrthoDB" id="10343200at2759"/>
<reference evidence="1 2" key="1">
    <citation type="submission" date="2018-11" db="EMBL/GenBank/DDBJ databases">
        <authorList>
            <consortium name="Pathogen Informatics"/>
        </authorList>
    </citation>
    <scope>NUCLEOTIDE SEQUENCE [LARGE SCALE GENOMIC DNA]</scope>
</reference>
<dbReference type="Proteomes" id="UP000281553">
    <property type="component" value="Unassembled WGS sequence"/>
</dbReference>
<keyword evidence="2" id="KW-1185">Reference proteome</keyword>
<evidence type="ECO:0000313" key="1">
    <source>
        <dbReference type="EMBL" id="VDK87276.1"/>
    </source>
</evidence>
<proteinExistence type="predicted"/>
<dbReference type="EMBL" id="UYRU01044639">
    <property type="protein sequence ID" value="VDK87276.1"/>
    <property type="molecule type" value="Genomic_DNA"/>
</dbReference>
<sequence>MFTHLVLLDYYSPNGDLKLLEDNLVERSTEKIRGINPIFRRRRLLVEPKPWKTFDRPASEENYTKTRNLDMYQGLHSPKTTSTPKSQAADVSRTAPCCEKALQNNADNYQADSFTDWEQLTVETTKLLTTLIGKIQANSALAEVYRTY</sequence>
<protein>
    <submittedName>
        <fullName evidence="1">Uncharacterized protein</fullName>
    </submittedName>
</protein>
<gene>
    <name evidence="1" type="ORF">DILT_LOCUS3998</name>
</gene>